<evidence type="ECO:0000256" key="3">
    <source>
        <dbReference type="ARBA" id="ARBA00022664"/>
    </source>
</evidence>
<evidence type="ECO:0000313" key="9">
    <source>
        <dbReference type="EMBL" id="CAH9050233.1"/>
    </source>
</evidence>
<reference evidence="9" key="1">
    <citation type="submission" date="2022-07" db="EMBL/GenBank/DDBJ databases">
        <authorList>
            <person name="Macas J."/>
            <person name="Novak P."/>
            <person name="Neumann P."/>
        </authorList>
    </citation>
    <scope>NUCLEOTIDE SEQUENCE</scope>
</reference>
<keyword evidence="10" id="KW-1185">Reference proteome</keyword>
<evidence type="ECO:0000256" key="7">
    <source>
        <dbReference type="SAM" id="MobiDB-lite"/>
    </source>
</evidence>
<feature type="compositionally biased region" description="Basic and acidic residues" evidence="7">
    <location>
        <begin position="176"/>
        <end position="230"/>
    </location>
</feature>
<evidence type="ECO:0000256" key="5">
    <source>
        <dbReference type="ARBA" id="ARBA00023187"/>
    </source>
</evidence>
<comment type="subcellular location">
    <subcellularLocation>
        <location evidence="1">Nucleus</location>
    </subcellularLocation>
</comment>
<keyword evidence="4" id="KW-0747">Spliceosome</keyword>
<sequence length="240" mass="27362">MYNGIGLQTARGSGTNGYVQTNKFFVRPKTNKVVVDAGGKGFGENQGTAGLTRKPNKEILEHDRKRQIQLKLIVLEETLSEQGYTEAEIAERLEQTRQTLEVFDAESEAAAGSSDKVSETQTHQIAARKEIQMEKLKDALKIGYENRKKQVELQEKPKDALKRQARKHKIDDADDDVKQKHESVADHGRLGKEHGEEIDVRRRERDRDYSSSKRGRCDDSRSTGRRRYDDDIYYDGGSKH</sequence>
<comment type="similarity">
    <text evidence="2">Belongs to the CWC21 family.</text>
</comment>
<feature type="compositionally biased region" description="Basic and acidic residues" evidence="7">
    <location>
        <begin position="146"/>
        <end position="162"/>
    </location>
</feature>
<dbReference type="Proteomes" id="UP001152484">
    <property type="component" value="Unassembled WGS sequence"/>
</dbReference>
<name>A0A9P0VLV9_CUSEU</name>
<dbReference type="SMART" id="SM01115">
    <property type="entry name" value="cwf21"/>
    <property type="match status" value="1"/>
</dbReference>
<comment type="caution">
    <text evidence="9">The sequence shown here is derived from an EMBL/GenBank/DDBJ whole genome shotgun (WGS) entry which is preliminary data.</text>
</comment>
<evidence type="ECO:0000313" key="10">
    <source>
        <dbReference type="Proteomes" id="UP001152484"/>
    </source>
</evidence>
<accession>A0A9P0VLV9</accession>
<gene>
    <name evidence="9" type="ORF">CEURO_LOCUS32</name>
</gene>
<dbReference type="PANTHER" id="PTHR36562">
    <property type="entry name" value="SERINE/ARGININE REPETITIVE MATRIX 2"/>
    <property type="match status" value="1"/>
</dbReference>
<keyword evidence="5" id="KW-0508">mRNA splicing</keyword>
<dbReference type="GO" id="GO:0008380">
    <property type="term" value="P:RNA splicing"/>
    <property type="evidence" value="ECO:0007669"/>
    <property type="project" value="UniProtKB-KW"/>
</dbReference>
<dbReference type="AlphaFoldDB" id="A0A9P0VLV9"/>
<proteinExistence type="inferred from homology"/>
<keyword evidence="6" id="KW-0539">Nucleus</keyword>
<evidence type="ECO:0000256" key="4">
    <source>
        <dbReference type="ARBA" id="ARBA00022728"/>
    </source>
</evidence>
<dbReference type="PANTHER" id="PTHR36562:SF5">
    <property type="entry name" value="SERINE_ARGININE REPETITIVE MATRIX 2"/>
    <property type="match status" value="1"/>
</dbReference>
<dbReference type="InterPro" id="IPR013170">
    <property type="entry name" value="mRNA_splic_Cwf21_dom"/>
</dbReference>
<feature type="domain" description="CWF21" evidence="8">
    <location>
        <begin position="60"/>
        <end position="105"/>
    </location>
</feature>
<protein>
    <recommendedName>
        <fullName evidence="8">CWF21 domain-containing protein</fullName>
    </recommendedName>
</protein>
<evidence type="ECO:0000256" key="1">
    <source>
        <dbReference type="ARBA" id="ARBA00004123"/>
    </source>
</evidence>
<evidence type="ECO:0000256" key="6">
    <source>
        <dbReference type="ARBA" id="ARBA00023242"/>
    </source>
</evidence>
<dbReference type="InterPro" id="IPR051372">
    <property type="entry name" value="CWC21"/>
</dbReference>
<evidence type="ECO:0000259" key="8">
    <source>
        <dbReference type="SMART" id="SM01115"/>
    </source>
</evidence>
<dbReference type="GO" id="GO:0005681">
    <property type="term" value="C:spliceosomal complex"/>
    <property type="evidence" value="ECO:0007669"/>
    <property type="project" value="UniProtKB-KW"/>
</dbReference>
<dbReference type="GO" id="GO:0006397">
    <property type="term" value="P:mRNA processing"/>
    <property type="evidence" value="ECO:0007669"/>
    <property type="project" value="UniProtKB-KW"/>
</dbReference>
<dbReference type="Pfam" id="PF08312">
    <property type="entry name" value="cwf21"/>
    <property type="match status" value="1"/>
</dbReference>
<evidence type="ECO:0000256" key="2">
    <source>
        <dbReference type="ARBA" id="ARBA00005954"/>
    </source>
</evidence>
<feature type="region of interest" description="Disordered" evidence="7">
    <location>
        <begin position="146"/>
        <end position="240"/>
    </location>
</feature>
<organism evidence="9 10">
    <name type="scientific">Cuscuta europaea</name>
    <name type="common">European dodder</name>
    <dbReference type="NCBI Taxonomy" id="41803"/>
    <lineage>
        <taxon>Eukaryota</taxon>
        <taxon>Viridiplantae</taxon>
        <taxon>Streptophyta</taxon>
        <taxon>Embryophyta</taxon>
        <taxon>Tracheophyta</taxon>
        <taxon>Spermatophyta</taxon>
        <taxon>Magnoliopsida</taxon>
        <taxon>eudicotyledons</taxon>
        <taxon>Gunneridae</taxon>
        <taxon>Pentapetalae</taxon>
        <taxon>asterids</taxon>
        <taxon>lamiids</taxon>
        <taxon>Solanales</taxon>
        <taxon>Convolvulaceae</taxon>
        <taxon>Cuscuteae</taxon>
        <taxon>Cuscuta</taxon>
        <taxon>Cuscuta subgen. Cuscuta</taxon>
    </lineage>
</organism>
<dbReference type="OrthoDB" id="10267305at2759"/>
<dbReference type="CDD" id="cd21373">
    <property type="entry name" value="cwf21_SRRM2-like"/>
    <property type="match status" value="1"/>
</dbReference>
<dbReference type="Gene3D" id="6.10.140.420">
    <property type="match status" value="1"/>
</dbReference>
<dbReference type="EMBL" id="CAMAPE010000001">
    <property type="protein sequence ID" value="CAH9050233.1"/>
    <property type="molecule type" value="Genomic_DNA"/>
</dbReference>
<keyword evidence="3" id="KW-0507">mRNA processing</keyword>